<dbReference type="GO" id="GO:0016491">
    <property type="term" value="F:oxidoreductase activity"/>
    <property type="evidence" value="ECO:0007669"/>
    <property type="project" value="UniProtKB-KW"/>
</dbReference>
<feature type="domain" description="Gfo/Idh/MocA-like oxidoreductase N-terminal" evidence="2">
    <location>
        <begin position="6"/>
        <end position="128"/>
    </location>
</feature>
<dbReference type="eggNOG" id="COG0673">
    <property type="taxonomic scope" value="Bacteria"/>
</dbReference>
<dbReference type="SUPFAM" id="SSF51735">
    <property type="entry name" value="NAD(P)-binding Rossmann-fold domains"/>
    <property type="match status" value="1"/>
</dbReference>
<evidence type="ECO:0000259" key="2">
    <source>
        <dbReference type="Pfam" id="PF01408"/>
    </source>
</evidence>
<dbReference type="RefSeq" id="WP_012876452.1">
    <property type="nucleotide sequence ID" value="NC_013526.1"/>
</dbReference>
<dbReference type="InterPro" id="IPR055170">
    <property type="entry name" value="GFO_IDH_MocA-like_dom"/>
</dbReference>
<organism evidence="4 5">
    <name type="scientific">Thermobaculum terrenum (strain ATCC BAA-798 / CCMEE 7001 / YNP1)</name>
    <dbReference type="NCBI Taxonomy" id="525904"/>
    <lineage>
        <taxon>Bacteria</taxon>
        <taxon>Bacillati</taxon>
        <taxon>Chloroflexota</taxon>
        <taxon>Chloroflexia</taxon>
        <taxon>Candidatus Thermobaculales</taxon>
        <taxon>Candidatus Thermobaculaceae</taxon>
        <taxon>Thermobaculum</taxon>
    </lineage>
</organism>
<dbReference type="OrthoDB" id="9783105at2"/>
<dbReference type="EMBL" id="CP001826">
    <property type="protein sequence ID" value="ACZ43421.1"/>
    <property type="molecule type" value="Genomic_DNA"/>
</dbReference>
<dbReference type="InterPro" id="IPR036291">
    <property type="entry name" value="NAD(P)-bd_dom_sf"/>
</dbReference>
<dbReference type="KEGG" id="ttr:Tter_2532"/>
<dbReference type="Gene3D" id="3.40.50.720">
    <property type="entry name" value="NAD(P)-binding Rossmann-like Domain"/>
    <property type="match status" value="1"/>
</dbReference>
<dbReference type="PANTHER" id="PTHR43818">
    <property type="entry name" value="BCDNA.GH03377"/>
    <property type="match status" value="1"/>
</dbReference>
<evidence type="ECO:0000313" key="5">
    <source>
        <dbReference type="Proteomes" id="UP000000323"/>
    </source>
</evidence>
<reference evidence="5" key="1">
    <citation type="journal article" date="2010" name="Stand. Genomic Sci.">
        <title>Complete genome sequence of 'Thermobaculum terrenum' type strain (YNP1).</title>
        <authorList>
            <person name="Kiss H."/>
            <person name="Cleland D."/>
            <person name="Lapidus A."/>
            <person name="Lucas S."/>
            <person name="Glavina Del Rio T."/>
            <person name="Nolan M."/>
            <person name="Tice H."/>
            <person name="Han C."/>
            <person name="Goodwin L."/>
            <person name="Pitluck S."/>
            <person name="Liolios K."/>
            <person name="Ivanova N."/>
            <person name="Mavromatis K."/>
            <person name="Ovchinnikova G."/>
            <person name="Pati A."/>
            <person name="Chen A."/>
            <person name="Palaniappan K."/>
            <person name="Land M."/>
            <person name="Hauser L."/>
            <person name="Chang Y."/>
            <person name="Jeffries C."/>
            <person name="Lu M."/>
            <person name="Brettin T."/>
            <person name="Detter J."/>
            <person name="Goker M."/>
            <person name="Tindall B."/>
            <person name="Beck B."/>
            <person name="McDermott T."/>
            <person name="Woyke T."/>
            <person name="Bristow J."/>
            <person name="Eisen J."/>
            <person name="Markowitz V."/>
            <person name="Hugenholtz P."/>
            <person name="Kyrpides N."/>
            <person name="Klenk H."/>
            <person name="Cheng J."/>
        </authorList>
    </citation>
    <scope>NUCLEOTIDE SEQUENCE [LARGE SCALE GENOMIC DNA]</scope>
    <source>
        <strain evidence="5">ATCC BAA-798 / YNP1</strain>
    </source>
</reference>
<evidence type="ECO:0000313" key="4">
    <source>
        <dbReference type="EMBL" id="ACZ43421.1"/>
    </source>
</evidence>
<feature type="domain" description="GFO/IDH/MocA-like oxidoreductase" evidence="3">
    <location>
        <begin position="143"/>
        <end position="280"/>
    </location>
</feature>
<keyword evidence="5" id="KW-1185">Reference proteome</keyword>
<accession>D1CI50</accession>
<protein>
    <submittedName>
        <fullName evidence="4">Oxidoreductase domain protein</fullName>
    </submittedName>
</protein>
<gene>
    <name evidence="4" type="ordered locus">Tter_2532</name>
</gene>
<dbReference type="Pfam" id="PF22725">
    <property type="entry name" value="GFO_IDH_MocA_C3"/>
    <property type="match status" value="1"/>
</dbReference>
<dbReference type="Proteomes" id="UP000000323">
    <property type="component" value="Chromosome 2"/>
</dbReference>
<name>D1CI50_THET1</name>
<keyword evidence="1" id="KW-0560">Oxidoreductase</keyword>
<dbReference type="GO" id="GO:0000166">
    <property type="term" value="F:nucleotide binding"/>
    <property type="evidence" value="ECO:0007669"/>
    <property type="project" value="InterPro"/>
</dbReference>
<dbReference type="InterPro" id="IPR050463">
    <property type="entry name" value="Gfo/Idh/MocA_oxidrdct_glycsds"/>
</dbReference>
<dbReference type="HOGENOM" id="CLU_709458_0_0_0"/>
<dbReference type="SUPFAM" id="SSF55347">
    <property type="entry name" value="Glyceraldehyde-3-phosphate dehydrogenase-like, C-terminal domain"/>
    <property type="match status" value="1"/>
</dbReference>
<evidence type="ECO:0000256" key="1">
    <source>
        <dbReference type="ARBA" id="ARBA00023002"/>
    </source>
</evidence>
<dbReference type="AlphaFoldDB" id="D1CI50"/>
<dbReference type="Gene3D" id="3.30.360.10">
    <property type="entry name" value="Dihydrodipicolinate Reductase, domain 2"/>
    <property type="match status" value="1"/>
</dbReference>
<dbReference type="Pfam" id="PF01408">
    <property type="entry name" value="GFO_IDH_MocA"/>
    <property type="match status" value="1"/>
</dbReference>
<sequence length="385" mass="42927">MPRRRVRFGIIGAGLMGREFAVASARWPALLDLDVAPEIVAVCDVDPAAFAWYRERFPSVALYTHDYRELLASDEVEAVYCAIPHNLHAQVYVDAIEAGKHLLGEKPFGIDLPAYERIMRAVRAHPEVLVRVSSEFPFYPGAQRIVQAVQQGRLGRIIEVRAGFLHSSDLDPNKPINWKRRADTNGEYGCMGDLGMHVVHLPARFGWLPKNVRALLSNIVPERPDQQGRMVPCDTWDNAILATEVEAEDQSFPMILETKRISPGETNTWYLEVMGTERSLAFSTKRPRTLRFLEYRPGGEQAWQSLDLGHESVYRTVTGGIFEFGFPDAILQMWAAFLDELAHGEEMIGGFRCATPQEAGVSHSLFTAALESHRTSAVVPVGAGG</sequence>
<evidence type="ECO:0000259" key="3">
    <source>
        <dbReference type="Pfam" id="PF22725"/>
    </source>
</evidence>
<dbReference type="STRING" id="525904.Tter_2532"/>
<dbReference type="PANTHER" id="PTHR43818:SF11">
    <property type="entry name" value="BCDNA.GH03377"/>
    <property type="match status" value="1"/>
</dbReference>
<dbReference type="InterPro" id="IPR000683">
    <property type="entry name" value="Gfo/Idh/MocA-like_OxRdtase_N"/>
</dbReference>
<proteinExistence type="predicted"/>